<organism evidence="6 7">
    <name type="scientific">Sinocyclocheilus anshuiensis</name>
    <dbReference type="NCBI Taxonomy" id="1608454"/>
    <lineage>
        <taxon>Eukaryota</taxon>
        <taxon>Metazoa</taxon>
        <taxon>Chordata</taxon>
        <taxon>Craniata</taxon>
        <taxon>Vertebrata</taxon>
        <taxon>Euteleostomi</taxon>
        <taxon>Actinopterygii</taxon>
        <taxon>Neopterygii</taxon>
        <taxon>Teleostei</taxon>
        <taxon>Ostariophysi</taxon>
        <taxon>Cypriniformes</taxon>
        <taxon>Cyprinidae</taxon>
        <taxon>Cyprininae</taxon>
        <taxon>Sinocyclocheilus</taxon>
    </lineage>
</organism>
<sequence>MAADPKTKIFYISLGFWLIIGVVSYYAWSNHRLTVQTGGSVTIPCHYDKKCTQQKKYWFSEIDKTYRNTSEENLSIIDHPEMNLFTVSMRNLENEDTGLYSCVVDIEGNLASTCVVYLKVQSGKRFCIYFNHILMLNMCFIISNDWGMCVFSSWCVCGEQQFQISDDDDGGRSFTVLMTGLRLTDSGWYFCSAGQAVSPVHLTVTEAEPDREIHVSIQTFLIDISQNHLRGMDLYLSAFCYHALFPQFLVPFTLTIISSLPT</sequence>
<proteinExistence type="predicted"/>
<dbReference type="InterPro" id="IPR007110">
    <property type="entry name" value="Ig-like_dom"/>
</dbReference>
<evidence type="ECO:0000313" key="7">
    <source>
        <dbReference type="Proteomes" id="UP000472260"/>
    </source>
</evidence>
<dbReference type="InterPro" id="IPR003599">
    <property type="entry name" value="Ig_sub"/>
</dbReference>
<evidence type="ECO:0000259" key="5">
    <source>
        <dbReference type="PROSITE" id="PS50835"/>
    </source>
</evidence>
<dbReference type="Pfam" id="PF07686">
    <property type="entry name" value="V-set"/>
    <property type="match status" value="1"/>
</dbReference>
<dbReference type="AlphaFoldDB" id="A0A671SPF9"/>
<dbReference type="Proteomes" id="UP000472260">
    <property type="component" value="Unassembled WGS sequence"/>
</dbReference>
<dbReference type="PROSITE" id="PS50835">
    <property type="entry name" value="IG_LIKE"/>
    <property type="match status" value="1"/>
</dbReference>
<dbReference type="GO" id="GO:0005886">
    <property type="term" value="C:plasma membrane"/>
    <property type="evidence" value="ECO:0007669"/>
    <property type="project" value="TreeGrafter"/>
</dbReference>
<evidence type="ECO:0000256" key="4">
    <source>
        <dbReference type="SAM" id="Phobius"/>
    </source>
</evidence>
<evidence type="ECO:0000256" key="3">
    <source>
        <dbReference type="ARBA" id="ARBA00023136"/>
    </source>
</evidence>
<keyword evidence="4" id="KW-1133">Transmembrane helix</keyword>
<accession>A0A671SPF9</accession>
<keyword evidence="3 4" id="KW-0472">Membrane</keyword>
<protein>
    <submittedName>
        <fullName evidence="6">Polymeric immunoglobulin receptor-like 2.3</fullName>
    </submittedName>
</protein>
<evidence type="ECO:0000256" key="1">
    <source>
        <dbReference type="ARBA" id="ARBA00004370"/>
    </source>
</evidence>
<name>A0A671SPF9_9TELE</name>
<dbReference type="Gene3D" id="2.60.40.10">
    <property type="entry name" value="Immunoglobulins"/>
    <property type="match status" value="2"/>
</dbReference>
<dbReference type="InterPro" id="IPR013106">
    <property type="entry name" value="Ig_V-set"/>
</dbReference>
<reference evidence="6" key="1">
    <citation type="submission" date="2025-08" db="UniProtKB">
        <authorList>
            <consortium name="Ensembl"/>
        </authorList>
    </citation>
    <scope>IDENTIFICATION</scope>
</reference>
<dbReference type="PANTHER" id="PTHR11860:SF87">
    <property type="entry name" value="CMRF35-LIKE MOLECULE 8"/>
    <property type="match status" value="1"/>
</dbReference>
<evidence type="ECO:0000256" key="2">
    <source>
        <dbReference type="ARBA" id="ARBA00022692"/>
    </source>
</evidence>
<dbReference type="InterPro" id="IPR036179">
    <property type="entry name" value="Ig-like_dom_sf"/>
</dbReference>
<comment type="subcellular location">
    <subcellularLocation>
        <location evidence="1">Membrane</location>
    </subcellularLocation>
</comment>
<dbReference type="InterPro" id="IPR050671">
    <property type="entry name" value="CD300_family_receptors"/>
</dbReference>
<feature type="domain" description="Ig-like" evidence="5">
    <location>
        <begin position="5"/>
        <end position="104"/>
    </location>
</feature>
<dbReference type="Ensembl" id="ENSSANT00000104243.1">
    <property type="protein sequence ID" value="ENSSANP00000098169.1"/>
    <property type="gene ID" value="ENSSANG00000048344.1"/>
</dbReference>
<keyword evidence="2 4" id="KW-0812">Transmembrane</keyword>
<dbReference type="InterPro" id="IPR013783">
    <property type="entry name" value="Ig-like_fold"/>
</dbReference>
<evidence type="ECO:0000313" key="6">
    <source>
        <dbReference type="Ensembl" id="ENSSANP00000098169.1"/>
    </source>
</evidence>
<dbReference type="SMART" id="SM00409">
    <property type="entry name" value="IG"/>
    <property type="match status" value="2"/>
</dbReference>
<feature type="transmembrane region" description="Helical" evidence="4">
    <location>
        <begin position="9"/>
        <end position="28"/>
    </location>
</feature>
<keyword evidence="7" id="KW-1185">Reference proteome</keyword>
<dbReference type="GO" id="GO:0004888">
    <property type="term" value="F:transmembrane signaling receptor activity"/>
    <property type="evidence" value="ECO:0007669"/>
    <property type="project" value="TreeGrafter"/>
</dbReference>
<dbReference type="SUPFAM" id="SSF48726">
    <property type="entry name" value="Immunoglobulin"/>
    <property type="match status" value="2"/>
</dbReference>
<reference evidence="6" key="2">
    <citation type="submission" date="2025-09" db="UniProtKB">
        <authorList>
            <consortium name="Ensembl"/>
        </authorList>
    </citation>
    <scope>IDENTIFICATION</scope>
</reference>
<dbReference type="PANTHER" id="PTHR11860">
    <property type="entry name" value="POLYMERIC-IMMUNOGLOBULIN RECEPTOR"/>
    <property type="match status" value="1"/>
</dbReference>